<protein>
    <submittedName>
        <fullName evidence="7">L-2-hydroxyglutarate oxidase</fullName>
        <ecNumber evidence="7">1.1.3.-</ecNumber>
    </submittedName>
</protein>
<dbReference type="NCBIfam" id="NF008726">
    <property type="entry name" value="PRK11728.1"/>
    <property type="match status" value="1"/>
</dbReference>
<dbReference type="PANTHER" id="PTHR43104">
    <property type="entry name" value="L-2-HYDROXYGLUTARATE DEHYDROGENASE, MITOCHONDRIAL"/>
    <property type="match status" value="1"/>
</dbReference>
<sequence length="399" mass="42632">MTEGRAFAVVGAGIIGCAVARELLSRLPGAAVTVYEKEPRVGAHQSSHNSGVVHAGLYYPPGGLKARLCRRGVGLLEELCREHDVPYLTCGKVLVARDEPEVDRLRAIHARATANGVPGVRLVGPQELREIEPHVVGAGALHSPRTAITDFAAVTRALADDVLARGGTLQLGEEIRTILSTASGAEVRTDTAAARYDAVVVCAGLQSDRLARRSGAPREPAIVPFFGQYYRVDPSHEHLTRGLVYPVPDPRHPFLGVHLTRRVDGGMTVGPNAFLSPGRERYAGWMPDLPDLRDVVTAPGFWRLAARNVPTAAAEALTVLRPARFLAEARAYVPALADATLTYDTRGVRAQALGQDGALVDDFVIQRSGPVTHIRNAPSPGATSSLAIAEHIVDDVLDR</sequence>
<keyword evidence="4 7" id="KW-0560">Oxidoreductase</keyword>
<organism evidence="7 8">
    <name type="scientific">Georgenia alba</name>
    <dbReference type="NCBI Taxonomy" id="2233858"/>
    <lineage>
        <taxon>Bacteria</taxon>
        <taxon>Bacillati</taxon>
        <taxon>Actinomycetota</taxon>
        <taxon>Actinomycetes</taxon>
        <taxon>Micrococcales</taxon>
        <taxon>Bogoriellaceae</taxon>
        <taxon>Georgenia</taxon>
    </lineage>
</organism>
<evidence type="ECO:0000313" key="7">
    <source>
        <dbReference type="EMBL" id="MFC7405592.1"/>
    </source>
</evidence>
<proteinExistence type="inferred from homology"/>
<evidence type="ECO:0000256" key="5">
    <source>
        <dbReference type="ARBA" id="ARBA00037941"/>
    </source>
</evidence>
<dbReference type="RefSeq" id="WP_382394169.1">
    <property type="nucleotide sequence ID" value="NZ_JBHTCQ010000002.1"/>
</dbReference>
<keyword evidence="8" id="KW-1185">Reference proteome</keyword>
<dbReference type="PROSITE" id="PS51257">
    <property type="entry name" value="PROKAR_LIPOPROTEIN"/>
    <property type="match status" value="1"/>
</dbReference>
<dbReference type="GO" id="GO:0016491">
    <property type="term" value="F:oxidoreductase activity"/>
    <property type="evidence" value="ECO:0007669"/>
    <property type="project" value="UniProtKB-KW"/>
</dbReference>
<dbReference type="EMBL" id="JBHTCQ010000002">
    <property type="protein sequence ID" value="MFC7405592.1"/>
    <property type="molecule type" value="Genomic_DNA"/>
</dbReference>
<dbReference type="Gene3D" id="3.30.9.10">
    <property type="entry name" value="D-Amino Acid Oxidase, subunit A, domain 2"/>
    <property type="match status" value="1"/>
</dbReference>
<evidence type="ECO:0000256" key="1">
    <source>
        <dbReference type="ARBA" id="ARBA00001974"/>
    </source>
</evidence>
<gene>
    <name evidence="7" type="primary">lhgO</name>
    <name evidence="7" type="ORF">ACFQQL_10780</name>
</gene>
<dbReference type="Pfam" id="PF01266">
    <property type="entry name" value="DAO"/>
    <property type="match status" value="1"/>
</dbReference>
<keyword evidence="3" id="KW-0274">FAD</keyword>
<dbReference type="SUPFAM" id="SSF51905">
    <property type="entry name" value="FAD/NAD(P)-binding domain"/>
    <property type="match status" value="1"/>
</dbReference>
<accession>A0ABW2QCE0</accession>
<dbReference type="Gene3D" id="3.50.50.60">
    <property type="entry name" value="FAD/NAD(P)-binding domain"/>
    <property type="match status" value="1"/>
</dbReference>
<dbReference type="Proteomes" id="UP001596455">
    <property type="component" value="Unassembled WGS sequence"/>
</dbReference>
<evidence type="ECO:0000256" key="2">
    <source>
        <dbReference type="ARBA" id="ARBA00022630"/>
    </source>
</evidence>
<comment type="caution">
    <text evidence="7">The sequence shown here is derived from an EMBL/GenBank/DDBJ whole genome shotgun (WGS) entry which is preliminary data.</text>
</comment>
<reference evidence="8" key="1">
    <citation type="journal article" date="2019" name="Int. J. Syst. Evol. Microbiol.">
        <title>The Global Catalogue of Microorganisms (GCM) 10K type strain sequencing project: providing services to taxonomists for standard genome sequencing and annotation.</title>
        <authorList>
            <consortium name="The Broad Institute Genomics Platform"/>
            <consortium name="The Broad Institute Genome Sequencing Center for Infectious Disease"/>
            <person name="Wu L."/>
            <person name="Ma J."/>
        </authorList>
    </citation>
    <scope>NUCLEOTIDE SEQUENCE [LARGE SCALE GENOMIC DNA]</scope>
    <source>
        <strain evidence="8">JCM 1490</strain>
    </source>
</reference>
<evidence type="ECO:0000313" key="8">
    <source>
        <dbReference type="Proteomes" id="UP001596455"/>
    </source>
</evidence>
<name>A0ABW2QCE0_9MICO</name>
<dbReference type="EC" id="1.1.3.-" evidence="7"/>
<dbReference type="InterPro" id="IPR036188">
    <property type="entry name" value="FAD/NAD-bd_sf"/>
</dbReference>
<evidence type="ECO:0000259" key="6">
    <source>
        <dbReference type="Pfam" id="PF01266"/>
    </source>
</evidence>
<feature type="domain" description="FAD dependent oxidoreductase" evidence="6">
    <location>
        <begin position="8"/>
        <end position="394"/>
    </location>
</feature>
<keyword evidence="2" id="KW-0285">Flavoprotein</keyword>
<comment type="similarity">
    <text evidence="5">Belongs to the L2HGDH family.</text>
</comment>
<comment type="cofactor">
    <cofactor evidence="1">
        <name>FAD</name>
        <dbReference type="ChEBI" id="CHEBI:57692"/>
    </cofactor>
</comment>
<evidence type="ECO:0000256" key="3">
    <source>
        <dbReference type="ARBA" id="ARBA00022827"/>
    </source>
</evidence>
<dbReference type="InterPro" id="IPR006076">
    <property type="entry name" value="FAD-dep_OxRdtase"/>
</dbReference>
<evidence type="ECO:0000256" key="4">
    <source>
        <dbReference type="ARBA" id="ARBA00023002"/>
    </source>
</evidence>
<dbReference type="PANTHER" id="PTHR43104:SF2">
    <property type="entry name" value="L-2-HYDROXYGLUTARATE DEHYDROGENASE, MITOCHONDRIAL"/>
    <property type="match status" value="1"/>
</dbReference>